<dbReference type="AlphaFoldDB" id="A0AAE6MI55"/>
<dbReference type="PANTHER" id="PTHR41247:SF1">
    <property type="entry name" value="HTH-TYPE TRANSCRIPTIONAL REPRESSOR YCNK"/>
    <property type="match status" value="1"/>
</dbReference>
<dbReference type="InterPro" id="IPR008719">
    <property type="entry name" value="N2O_reductase_NosL"/>
</dbReference>
<evidence type="ECO:0008006" key="3">
    <source>
        <dbReference type="Google" id="ProtNLM"/>
    </source>
</evidence>
<gene>
    <name evidence="1" type="ORF">DIU31_012030</name>
</gene>
<protein>
    <recommendedName>
        <fullName evidence="3">Copper chaperone NosL</fullName>
    </recommendedName>
</protein>
<dbReference type="PANTHER" id="PTHR41247">
    <property type="entry name" value="HTH-TYPE TRANSCRIPTIONAL REPRESSOR YCNK"/>
    <property type="match status" value="1"/>
</dbReference>
<reference evidence="1 2" key="1">
    <citation type="submission" date="2019-08" db="EMBL/GenBank/DDBJ databases">
        <title>Comparative genome analysis confer to the adaptation heavy metal polluted environment.</title>
        <authorList>
            <person name="Li Y."/>
        </authorList>
    </citation>
    <scope>NUCLEOTIDE SEQUENCE [LARGE SCALE GENOMIC DNA]</scope>
    <source>
        <strain evidence="1 2">P2</strain>
    </source>
</reference>
<name>A0AAE6MI55_9SPHI</name>
<dbReference type="SUPFAM" id="SSF160387">
    <property type="entry name" value="NosL/MerB-like"/>
    <property type="match status" value="1"/>
</dbReference>
<dbReference type="Pfam" id="PF05573">
    <property type="entry name" value="NosL"/>
    <property type="match status" value="1"/>
</dbReference>
<proteinExistence type="predicted"/>
<accession>A0AAE6MI55</accession>
<evidence type="ECO:0000313" key="2">
    <source>
        <dbReference type="Proteomes" id="UP000250557"/>
    </source>
</evidence>
<dbReference type="EMBL" id="CP043451">
    <property type="protein sequence ID" value="QEM04203.1"/>
    <property type="molecule type" value="Genomic_DNA"/>
</dbReference>
<dbReference type="Proteomes" id="UP000250557">
    <property type="component" value="Chromosome"/>
</dbReference>
<organism evidence="1 2">
    <name type="scientific">Mucilaginibacter rubeus</name>
    <dbReference type="NCBI Taxonomy" id="2027860"/>
    <lineage>
        <taxon>Bacteria</taxon>
        <taxon>Pseudomonadati</taxon>
        <taxon>Bacteroidota</taxon>
        <taxon>Sphingobacteriia</taxon>
        <taxon>Sphingobacteriales</taxon>
        <taxon>Sphingobacteriaceae</taxon>
        <taxon>Mucilaginibacter</taxon>
    </lineage>
</organism>
<sequence length="145" mass="16060">MVKEMKNRGMIVLLALWITACSQKPEALQYGKDACVHCMMTIMDRKFGAEIVTSKGKVYKFDSAECMLGYISEKRGQFGDADTYLVVNYKSGGTLMDARKCTYIHDQKISSPMGGNLAALASEQEAKIFLGNGNGKLLTWNELVK</sequence>
<dbReference type="PROSITE" id="PS51257">
    <property type="entry name" value="PROKAR_LIPOPROTEIN"/>
    <property type="match status" value="1"/>
</dbReference>
<evidence type="ECO:0000313" key="1">
    <source>
        <dbReference type="EMBL" id="QEM04203.1"/>
    </source>
</evidence>